<dbReference type="GeneID" id="19113692"/>
<dbReference type="EMBL" id="KB445563">
    <property type="protein sequence ID" value="EMC91859.1"/>
    <property type="molecule type" value="Genomic_DNA"/>
</dbReference>
<dbReference type="AlphaFoldDB" id="M2MYV4"/>
<dbReference type="RefSeq" id="XP_007680934.1">
    <property type="nucleotide sequence ID" value="XM_007682744.1"/>
</dbReference>
<keyword evidence="3" id="KW-1185">Reference proteome</keyword>
<organism evidence="2 3">
    <name type="scientific">Baudoinia panamericana (strain UAMH 10762)</name>
    <name type="common">Angels' share fungus</name>
    <name type="synonym">Baudoinia compniacensis (strain UAMH 10762)</name>
    <dbReference type="NCBI Taxonomy" id="717646"/>
    <lineage>
        <taxon>Eukaryota</taxon>
        <taxon>Fungi</taxon>
        <taxon>Dikarya</taxon>
        <taxon>Ascomycota</taxon>
        <taxon>Pezizomycotina</taxon>
        <taxon>Dothideomycetes</taxon>
        <taxon>Dothideomycetidae</taxon>
        <taxon>Mycosphaerellales</taxon>
        <taxon>Teratosphaeriaceae</taxon>
        <taxon>Baudoinia</taxon>
    </lineage>
</organism>
<proteinExistence type="predicted"/>
<sequence length="110" mass="11955">MAISGDRLQARCHTVRPARSFPVSRAPAKHQHPANCDLRTVQCICKRPASFFLYTTSPQRADTCSYPSSSLHHAMQPSPTPSSKSGRQMECSALRADAGAFVPSVTVPKD</sequence>
<name>M2MYV4_BAUPA</name>
<evidence type="ECO:0000313" key="3">
    <source>
        <dbReference type="Proteomes" id="UP000011761"/>
    </source>
</evidence>
<gene>
    <name evidence="2" type="ORF">BAUCODRAFT_39004</name>
</gene>
<evidence type="ECO:0000313" key="2">
    <source>
        <dbReference type="EMBL" id="EMC91859.1"/>
    </source>
</evidence>
<feature type="region of interest" description="Disordered" evidence="1">
    <location>
        <begin position="66"/>
        <end position="89"/>
    </location>
</feature>
<accession>M2MYV4</accession>
<dbReference type="HOGENOM" id="CLU_2170598_0_0_1"/>
<dbReference type="Proteomes" id="UP000011761">
    <property type="component" value="Unassembled WGS sequence"/>
</dbReference>
<dbReference type="KEGG" id="bcom:BAUCODRAFT_39004"/>
<reference evidence="2 3" key="1">
    <citation type="journal article" date="2012" name="PLoS Pathog.">
        <title>Diverse lifestyles and strategies of plant pathogenesis encoded in the genomes of eighteen Dothideomycetes fungi.</title>
        <authorList>
            <person name="Ohm R.A."/>
            <person name="Feau N."/>
            <person name="Henrissat B."/>
            <person name="Schoch C.L."/>
            <person name="Horwitz B.A."/>
            <person name="Barry K.W."/>
            <person name="Condon B.J."/>
            <person name="Copeland A.C."/>
            <person name="Dhillon B."/>
            <person name="Glaser F."/>
            <person name="Hesse C.N."/>
            <person name="Kosti I."/>
            <person name="LaButti K."/>
            <person name="Lindquist E.A."/>
            <person name="Lucas S."/>
            <person name="Salamov A.A."/>
            <person name="Bradshaw R.E."/>
            <person name="Ciuffetti L."/>
            <person name="Hamelin R.C."/>
            <person name="Kema G.H.J."/>
            <person name="Lawrence C."/>
            <person name="Scott J.A."/>
            <person name="Spatafora J.W."/>
            <person name="Turgeon B.G."/>
            <person name="de Wit P.J.G.M."/>
            <person name="Zhong S."/>
            <person name="Goodwin S.B."/>
            <person name="Grigoriev I.V."/>
        </authorList>
    </citation>
    <scope>NUCLEOTIDE SEQUENCE [LARGE SCALE GENOMIC DNA]</scope>
    <source>
        <strain evidence="2 3">UAMH 10762</strain>
    </source>
</reference>
<protein>
    <submittedName>
        <fullName evidence="2">Uncharacterized protein</fullName>
    </submittedName>
</protein>
<evidence type="ECO:0000256" key="1">
    <source>
        <dbReference type="SAM" id="MobiDB-lite"/>
    </source>
</evidence>